<dbReference type="SUPFAM" id="SSF53335">
    <property type="entry name" value="S-adenosyl-L-methionine-dependent methyltransferases"/>
    <property type="match status" value="1"/>
</dbReference>
<dbReference type="PIRSF" id="PIRSF017393">
    <property type="entry name" value="MTase_SAV2177"/>
    <property type="match status" value="1"/>
</dbReference>
<proteinExistence type="predicted"/>
<dbReference type="GO" id="GO:0032259">
    <property type="term" value="P:methylation"/>
    <property type="evidence" value="ECO:0007669"/>
    <property type="project" value="UniProtKB-KW"/>
</dbReference>
<evidence type="ECO:0000313" key="2">
    <source>
        <dbReference type="EMBL" id="RKN13064.1"/>
    </source>
</evidence>
<evidence type="ECO:0000313" key="3">
    <source>
        <dbReference type="Proteomes" id="UP000268652"/>
    </source>
</evidence>
<dbReference type="InterPro" id="IPR029063">
    <property type="entry name" value="SAM-dependent_MTases_sf"/>
</dbReference>
<protein>
    <submittedName>
        <fullName evidence="1">SAM-dependent methyltransferase</fullName>
    </submittedName>
</protein>
<dbReference type="Gene3D" id="3.40.50.150">
    <property type="entry name" value="Vaccinia Virus protein VP39"/>
    <property type="match status" value="1"/>
</dbReference>
<dbReference type="RefSeq" id="WP_120700760.1">
    <property type="nucleotide sequence ID" value="NZ_RBDX01000057.1"/>
</dbReference>
<comment type="caution">
    <text evidence="1">The sequence shown here is derived from an EMBL/GenBank/DDBJ whole genome shotgun (WGS) entry which is preliminary data.</text>
</comment>
<dbReference type="Proteomes" id="UP000275024">
    <property type="component" value="Unassembled WGS sequence"/>
</dbReference>
<dbReference type="InterPro" id="IPR006764">
    <property type="entry name" value="SAM_dep_MeTrfase_SAV2177_type"/>
</dbReference>
<dbReference type="OrthoDB" id="4134439at2"/>
<sequence length="280" mass="30367">MTDQPEPDDDAPKAVPTIDASVPHSARIWNYLLGGKDNYQADRDAGDRVAAVFPGMVQLTRHSRAFIGRVVRHLAEEEGIRQFLDIGTGLPTFDNTHEVAQRIAPESRIVYVDNDPLVLVHAHALLTSTPEGACDYVHADVRDPELILEEAARTLDFDKPVGLMLMGILGLVPDFDQARSVTARLLDALAPGSFLGLNDGSTTDPAYVEAISRHNRGNGVTPYTPRTPEQITRFFDGLDLLEPGVVTCSRWRPGVLPFGLPDPVACHGGLARKALPTAPA</sequence>
<keyword evidence="1" id="KW-0808">Transferase</keyword>
<dbReference type="GO" id="GO:0008168">
    <property type="term" value="F:methyltransferase activity"/>
    <property type="evidence" value="ECO:0007669"/>
    <property type="project" value="UniProtKB-KW"/>
</dbReference>
<gene>
    <name evidence="2" type="ORF">D7318_32020</name>
    <name evidence="1" type="ORF">D7319_32145</name>
</gene>
<dbReference type="EMBL" id="RBDX01000057">
    <property type="protein sequence ID" value="RKN03147.1"/>
    <property type="molecule type" value="Genomic_DNA"/>
</dbReference>
<keyword evidence="1" id="KW-0489">Methyltransferase</keyword>
<name>A0A3A9WB31_9ACTN</name>
<accession>A0A3A9WB31</accession>
<dbReference type="Pfam" id="PF04672">
    <property type="entry name" value="Methyltransf_19"/>
    <property type="match status" value="1"/>
</dbReference>
<evidence type="ECO:0000313" key="1">
    <source>
        <dbReference type="EMBL" id="RKN03147.1"/>
    </source>
</evidence>
<organism evidence="1 4">
    <name type="scientific">Streptomyces radicis</name>
    <dbReference type="NCBI Taxonomy" id="1750517"/>
    <lineage>
        <taxon>Bacteria</taxon>
        <taxon>Bacillati</taxon>
        <taxon>Actinomycetota</taxon>
        <taxon>Actinomycetes</taxon>
        <taxon>Kitasatosporales</taxon>
        <taxon>Streptomycetaceae</taxon>
        <taxon>Streptomyces</taxon>
    </lineage>
</organism>
<dbReference type="EMBL" id="RBDY01000056">
    <property type="protein sequence ID" value="RKN13064.1"/>
    <property type="molecule type" value="Genomic_DNA"/>
</dbReference>
<reference evidence="3 4" key="1">
    <citation type="submission" date="2018-09" db="EMBL/GenBank/DDBJ databases">
        <title>Streptomyces sp. nov. DS1-2, an endophytic actinomycete isolated from roots of Dendrobium scabrilingue.</title>
        <authorList>
            <person name="Kuncharoen N."/>
            <person name="Kudo T."/>
            <person name="Ohkuma M."/>
            <person name="Yuki M."/>
            <person name="Tanasupawat S."/>
        </authorList>
    </citation>
    <scope>NUCLEOTIDE SEQUENCE [LARGE SCALE GENOMIC DNA]</scope>
    <source>
        <strain evidence="1 4">AZ1-7</strain>
        <strain evidence="2 3">DS1-2</strain>
    </source>
</reference>
<keyword evidence="3" id="KW-1185">Reference proteome</keyword>
<dbReference type="Proteomes" id="UP000268652">
    <property type="component" value="Unassembled WGS sequence"/>
</dbReference>
<dbReference type="AlphaFoldDB" id="A0A3A9WB31"/>
<evidence type="ECO:0000313" key="4">
    <source>
        <dbReference type="Proteomes" id="UP000275024"/>
    </source>
</evidence>